<evidence type="ECO:0000256" key="1">
    <source>
        <dbReference type="ARBA" id="ARBA00011073"/>
    </source>
</evidence>
<feature type="active site" description="Charge relay system" evidence="5">
    <location>
        <position position="257"/>
    </location>
</feature>
<dbReference type="PANTHER" id="PTHR43399">
    <property type="entry name" value="SUBTILISIN-RELATED"/>
    <property type="match status" value="1"/>
</dbReference>
<protein>
    <recommendedName>
        <fullName evidence="7">Peptidase S8/S53 domain-containing protein</fullName>
    </recommendedName>
</protein>
<feature type="compositionally biased region" description="Basic and acidic residues" evidence="6">
    <location>
        <begin position="212"/>
        <end position="230"/>
    </location>
</feature>
<evidence type="ECO:0000256" key="6">
    <source>
        <dbReference type="SAM" id="MobiDB-lite"/>
    </source>
</evidence>
<dbReference type="InterPro" id="IPR036852">
    <property type="entry name" value="Peptidase_S8/S53_dom_sf"/>
</dbReference>
<keyword evidence="2 5" id="KW-0645">Protease</keyword>
<feature type="active site" description="Charge relay system" evidence="5">
    <location>
        <position position="455"/>
    </location>
</feature>
<evidence type="ECO:0000256" key="4">
    <source>
        <dbReference type="ARBA" id="ARBA00022825"/>
    </source>
</evidence>
<dbReference type="InterPro" id="IPR015500">
    <property type="entry name" value="Peptidase_S8_subtilisin-rel"/>
</dbReference>
<dbReference type="Gene3D" id="3.40.50.200">
    <property type="entry name" value="Peptidase S8/S53 domain"/>
    <property type="match status" value="1"/>
</dbReference>
<evidence type="ECO:0000256" key="2">
    <source>
        <dbReference type="ARBA" id="ARBA00022670"/>
    </source>
</evidence>
<dbReference type="SUPFAM" id="SSF52743">
    <property type="entry name" value="Subtilisin-like"/>
    <property type="match status" value="1"/>
</dbReference>
<accession>A0A2K0TLU2</accession>
<dbReference type="GO" id="GO:0004252">
    <property type="term" value="F:serine-type endopeptidase activity"/>
    <property type="evidence" value="ECO:0007669"/>
    <property type="project" value="UniProtKB-UniRule"/>
</dbReference>
<comment type="caution">
    <text evidence="8">The sequence shown here is derived from an EMBL/GenBank/DDBJ whole genome shotgun (WGS) entry which is preliminary data.</text>
</comment>
<sequence>MNPAFFRLNILNHFIIEELDWRILDLNLDILTQNIAGQNSQDGNAKASSKTVNIGDHLRKLTLYSSGNWSVLYHWLSKNGLATLPKLTRVEIEIITLDPADGSHDQDTRDFYLKMAKAYKAELETRHSEMKKVYEMDREKYPRLNFGYELTVKIEARWYYPPPPHEPEEPTAQVPKHQFTGQLGPCQKFLDDLTQVHLAETKQGTIDEESKDDISSNKDLSHEAVEDSQGHIRRLQEYALRRNPKDSDNRIKIAVIDNGADKIRSIIGEMIAKGVSYVTADLADQYGSDRILPWWMVSDAHGTQMASLIGQTNPYCRLYIARVGKGRNDIDPKNAAKAIRWALDQNVDIISMSWTTKKNDRNLQAAISDASNPNSNKRPTLMFCSTADEGVYSETIYPADYGNNVVKVSATDRWGRLSAKSQSTQPVDIQIPGENIEAVGPAYIGSVLPTVSGSSVATALAAGIASLALLLLRTYNKLEAREVNKIYSKEGIMKVFKKMEADKAGIQLHNLFPREITNETKEQLAKDWKVSNFNFL</sequence>
<dbReference type="PROSITE" id="PS51892">
    <property type="entry name" value="SUBTILASE"/>
    <property type="match status" value="1"/>
</dbReference>
<comment type="similarity">
    <text evidence="1 5">Belongs to the peptidase S8 family.</text>
</comment>
<evidence type="ECO:0000256" key="3">
    <source>
        <dbReference type="ARBA" id="ARBA00022801"/>
    </source>
</evidence>
<proteinExistence type="inferred from homology"/>
<gene>
    <name evidence="8" type="ORF">TGAMA5MH_01958</name>
</gene>
<feature type="region of interest" description="Disordered" evidence="6">
    <location>
        <begin position="201"/>
        <end position="230"/>
    </location>
</feature>
<dbReference type="InterPro" id="IPR000209">
    <property type="entry name" value="Peptidase_S8/S53_dom"/>
</dbReference>
<evidence type="ECO:0000256" key="5">
    <source>
        <dbReference type="PROSITE-ProRule" id="PRU01240"/>
    </source>
</evidence>
<dbReference type="OrthoDB" id="5047013at2759"/>
<organism evidence="8 9">
    <name type="scientific">Trichoderma gamsii</name>
    <dbReference type="NCBI Taxonomy" id="398673"/>
    <lineage>
        <taxon>Eukaryota</taxon>
        <taxon>Fungi</taxon>
        <taxon>Dikarya</taxon>
        <taxon>Ascomycota</taxon>
        <taxon>Pezizomycotina</taxon>
        <taxon>Sordariomycetes</taxon>
        <taxon>Hypocreomycetidae</taxon>
        <taxon>Hypocreales</taxon>
        <taxon>Hypocreaceae</taxon>
        <taxon>Trichoderma</taxon>
    </lineage>
</organism>
<dbReference type="Proteomes" id="UP000236546">
    <property type="component" value="Unassembled WGS sequence"/>
</dbReference>
<dbReference type="CDD" id="cd07491">
    <property type="entry name" value="Peptidases_S8_7"/>
    <property type="match status" value="1"/>
</dbReference>
<dbReference type="GO" id="GO:0006508">
    <property type="term" value="P:proteolysis"/>
    <property type="evidence" value="ECO:0007669"/>
    <property type="project" value="UniProtKB-KW"/>
</dbReference>
<keyword evidence="3 5" id="KW-0378">Hydrolase</keyword>
<dbReference type="InterPro" id="IPR051048">
    <property type="entry name" value="Peptidase_S8/S53_subtilisin"/>
</dbReference>
<evidence type="ECO:0000313" key="8">
    <source>
        <dbReference type="EMBL" id="PNP46500.1"/>
    </source>
</evidence>
<evidence type="ECO:0000313" key="9">
    <source>
        <dbReference type="Proteomes" id="UP000236546"/>
    </source>
</evidence>
<evidence type="ECO:0000259" key="7">
    <source>
        <dbReference type="Pfam" id="PF00082"/>
    </source>
</evidence>
<feature type="domain" description="Peptidase S8/S53" evidence="7">
    <location>
        <begin position="249"/>
        <end position="482"/>
    </location>
</feature>
<keyword evidence="4 5" id="KW-0720">Serine protease</keyword>
<dbReference type="PANTHER" id="PTHR43399:SF4">
    <property type="entry name" value="CELL WALL-ASSOCIATED PROTEASE"/>
    <property type="match status" value="1"/>
</dbReference>
<name>A0A2K0TLU2_9HYPO</name>
<dbReference type="AlphaFoldDB" id="A0A2K0TLU2"/>
<feature type="active site" description="Charge relay system" evidence="5">
    <location>
        <position position="301"/>
    </location>
</feature>
<reference evidence="8 9" key="1">
    <citation type="submission" date="2017-02" db="EMBL/GenBank/DDBJ databases">
        <title>Genomes of Trichoderma spp. with biocontrol activity.</title>
        <authorList>
            <person name="Gardiner D."/>
            <person name="Kazan K."/>
            <person name="Vos C."/>
            <person name="Harvey P."/>
        </authorList>
    </citation>
    <scope>NUCLEOTIDE SEQUENCE [LARGE SCALE GENOMIC DNA]</scope>
    <source>
        <strain evidence="8 9">A5MH</strain>
    </source>
</reference>
<dbReference type="EMBL" id="MTYH01000015">
    <property type="protein sequence ID" value="PNP46500.1"/>
    <property type="molecule type" value="Genomic_DNA"/>
</dbReference>
<dbReference type="Pfam" id="PF00082">
    <property type="entry name" value="Peptidase_S8"/>
    <property type="match status" value="1"/>
</dbReference>
<dbReference type="PRINTS" id="PR00723">
    <property type="entry name" value="SUBTILISIN"/>
</dbReference>